<dbReference type="InterPro" id="IPR005302">
    <property type="entry name" value="MoCF_Sase_C"/>
</dbReference>
<keyword evidence="3" id="KW-1185">Reference proteome</keyword>
<proteinExistence type="predicted"/>
<dbReference type="SUPFAM" id="SSF50800">
    <property type="entry name" value="PK beta-barrel domain-like"/>
    <property type="match status" value="1"/>
</dbReference>
<dbReference type="InterPro" id="IPR011037">
    <property type="entry name" value="Pyrv_Knase-like_insert_dom_sf"/>
</dbReference>
<name>A0ABT4XMG7_9RHOB</name>
<organism evidence="2 3">
    <name type="scientific">Thalassococcus lentus</name>
    <dbReference type="NCBI Taxonomy" id="1210524"/>
    <lineage>
        <taxon>Bacteria</taxon>
        <taxon>Pseudomonadati</taxon>
        <taxon>Pseudomonadota</taxon>
        <taxon>Alphaproteobacteria</taxon>
        <taxon>Rhodobacterales</taxon>
        <taxon>Roseobacteraceae</taxon>
        <taxon>Thalassococcus</taxon>
    </lineage>
</organism>
<dbReference type="Pfam" id="PF03476">
    <property type="entry name" value="MOSC_N"/>
    <property type="match status" value="1"/>
</dbReference>
<accession>A0ABT4XMG7</accession>
<feature type="domain" description="MOSC" evidence="1">
    <location>
        <begin position="105"/>
        <end position="246"/>
    </location>
</feature>
<dbReference type="Pfam" id="PF03473">
    <property type="entry name" value="MOSC"/>
    <property type="match status" value="1"/>
</dbReference>
<evidence type="ECO:0000259" key="1">
    <source>
        <dbReference type="PROSITE" id="PS51340"/>
    </source>
</evidence>
<dbReference type="PROSITE" id="PS51340">
    <property type="entry name" value="MOSC"/>
    <property type="match status" value="1"/>
</dbReference>
<gene>
    <name evidence="2" type="ORF">PFY00_00080</name>
</gene>
<evidence type="ECO:0000313" key="3">
    <source>
        <dbReference type="Proteomes" id="UP001210720"/>
    </source>
</evidence>
<dbReference type="InterPro" id="IPR005303">
    <property type="entry name" value="MOCOS_middle"/>
</dbReference>
<evidence type="ECO:0000313" key="2">
    <source>
        <dbReference type="EMBL" id="MDA7423107.1"/>
    </source>
</evidence>
<protein>
    <submittedName>
        <fullName evidence="2">MOSC N-terminal beta barrel domain-containing protein</fullName>
    </submittedName>
</protein>
<sequence>MTVTVTSLWRHPIKAVGRESVDNVKLIAGQTMPGDRIWAVAHEASKANDLEWSRCVGFVRAASSPLLMAVEARTEGDLLHLTHPNRPSISVNPDRDEAALIEWLSPLIAEGRAAPKRIVRAPRGRGMTDTSDPSLTLGSTKSHRIVEARAGRSLSMHRWRCNIWVDGLAPWEEFDLVGQRFRLGTAELEAYKRIDRCEATAANPETGRRDADLLSILEHYGHTDFTVGLRVVTDGTIALGDTLVMA</sequence>
<comment type="caution">
    <text evidence="2">The sequence shown here is derived from an EMBL/GenBank/DDBJ whole genome shotgun (WGS) entry which is preliminary data.</text>
</comment>
<dbReference type="Proteomes" id="UP001210720">
    <property type="component" value="Unassembled WGS sequence"/>
</dbReference>
<dbReference type="EMBL" id="JAQIOY010000001">
    <property type="protein sequence ID" value="MDA7423107.1"/>
    <property type="molecule type" value="Genomic_DNA"/>
</dbReference>
<reference evidence="2 3" key="1">
    <citation type="submission" date="2023-01" db="EMBL/GenBank/DDBJ databases">
        <title>Thalassococcus onchidii sp. nov., isolated from a marine invertebrate from the South China Sea.</title>
        <authorList>
            <person name="Xu S."/>
            <person name="Liu Z."/>
            <person name="Xu Y."/>
        </authorList>
    </citation>
    <scope>NUCLEOTIDE SEQUENCE [LARGE SCALE GENOMIC DNA]</scope>
    <source>
        <strain evidence="2 3">KCTC 32084</strain>
    </source>
</reference>
<dbReference type="RefSeq" id="WP_271430478.1">
    <property type="nucleotide sequence ID" value="NZ_JAQIOY010000001.1"/>
</dbReference>